<reference evidence="2 3" key="1">
    <citation type="submission" date="2020-07" db="EMBL/GenBank/DDBJ databases">
        <title>Sequencing the genomes of 1000 actinobacteria strains.</title>
        <authorList>
            <person name="Klenk H.-P."/>
        </authorList>
    </citation>
    <scope>NUCLEOTIDE SEQUENCE [LARGE SCALE GENOMIC DNA]</scope>
    <source>
        <strain evidence="2 3">DSM 21350</strain>
    </source>
</reference>
<evidence type="ECO:0000313" key="2">
    <source>
        <dbReference type="EMBL" id="NYD43859.1"/>
    </source>
</evidence>
<keyword evidence="3" id="KW-1185">Reference proteome</keyword>
<keyword evidence="1" id="KW-0732">Signal</keyword>
<sequence>MMCDVRLTSGAWLVVAALLLAGGVTGCAEDTAEPLRLQGNGGMVVDPVDTGVWFRTSGCLAKGSNPLDVMVTGVTTSPRNGHVATLATWNDDSPVVLAKPGRPPAAYEPVTATSHTGGTLAGCSLDIAVVLSPDSAPVVVRTVTVHYEVDGEARSARTALDAVLCPAGTHASGRGEGCDDS</sequence>
<evidence type="ECO:0008006" key="4">
    <source>
        <dbReference type="Google" id="ProtNLM"/>
    </source>
</evidence>
<proteinExistence type="predicted"/>
<comment type="caution">
    <text evidence="2">The sequence shown here is derived from an EMBL/GenBank/DDBJ whole genome shotgun (WGS) entry which is preliminary data.</text>
</comment>
<dbReference type="Proteomes" id="UP000535511">
    <property type="component" value="Unassembled WGS sequence"/>
</dbReference>
<feature type="chain" id="PRO_5031559055" description="Lipoprotein" evidence="1">
    <location>
        <begin position="29"/>
        <end position="181"/>
    </location>
</feature>
<evidence type="ECO:0000256" key="1">
    <source>
        <dbReference type="SAM" id="SignalP"/>
    </source>
</evidence>
<dbReference type="AlphaFoldDB" id="A0A7Y9EA19"/>
<accession>A0A7Y9EA19</accession>
<organism evidence="2 3">
    <name type="scientific">Nocardioides panaciterrulae</name>
    <dbReference type="NCBI Taxonomy" id="661492"/>
    <lineage>
        <taxon>Bacteria</taxon>
        <taxon>Bacillati</taxon>
        <taxon>Actinomycetota</taxon>
        <taxon>Actinomycetes</taxon>
        <taxon>Propionibacteriales</taxon>
        <taxon>Nocardioidaceae</taxon>
        <taxon>Nocardioides</taxon>
    </lineage>
</organism>
<dbReference type="EMBL" id="JACCBG010000001">
    <property type="protein sequence ID" value="NYD43859.1"/>
    <property type="molecule type" value="Genomic_DNA"/>
</dbReference>
<gene>
    <name evidence="2" type="ORF">BJZ21_003942</name>
</gene>
<protein>
    <recommendedName>
        <fullName evidence="4">Lipoprotein</fullName>
    </recommendedName>
</protein>
<feature type="signal peptide" evidence="1">
    <location>
        <begin position="1"/>
        <end position="28"/>
    </location>
</feature>
<name>A0A7Y9EA19_9ACTN</name>
<dbReference type="PROSITE" id="PS51257">
    <property type="entry name" value="PROKAR_LIPOPROTEIN"/>
    <property type="match status" value="1"/>
</dbReference>
<dbReference type="RefSeq" id="WP_179665328.1">
    <property type="nucleotide sequence ID" value="NZ_JACCBG010000001.1"/>
</dbReference>
<evidence type="ECO:0000313" key="3">
    <source>
        <dbReference type="Proteomes" id="UP000535511"/>
    </source>
</evidence>